<accession>A5D0B6</accession>
<feature type="domain" description="SHSP" evidence="3">
    <location>
        <begin position="36"/>
        <end position="148"/>
    </location>
</feature>
<dbReference type="AlphaFoldDB" id="A5D0B6"/>
<keyword evidence="5" id="KW-1185">Reference proteome</keyword>
<dbReference type="STRING" id="370438.PTH_2124"/>
<organism evidence="4 5">
    <name type="scientific">Pelotomaculum thermopropionicum (strain DSM 13744 / JCM 10971 / SI)</name>
    <dbReference type="NCBI Taxonomy" id="370438"/>
    <lineage>
        <taxon>Bacteria</taxon>
        <taxon>Bacillati</taxon>
        <taxon>Bacillota</taxon>
        <taxon>Clostridia</taxon>
        <taxon>Eubacteriales</taxon>
        <taxon>Desulfotomaculaceae</taxon>
        <taxon>Pelotomaculum</taxon>
    </lineage>
</organism>
<evidence type="ECO:0000259" key="3">
    <source>
        <dbReference type="PROSITE" id="PS01031"/>
    </source>
</evidence>
<protein>
    <submittedName>
        <fullName evidence="4">Molecular chaperone</fullName>
    </submittedName>
</protein>
<evidence type="ECO:0000313" key="4">
    <source>
        <dbReference type="EMBL" id="BAF60305.1"/>
    </source>
</evidence>
<proteinExistence type="inferred from homology"/>
<dbReference type="PANTHER" id="PTHR11527">
    <property type="entry name" value="HEAT-SHOCK PROTEIN 20 FAMILY MEMBER"/>
    <property type="match status" value="1"/>
</dbReference>
<evidence type="ECO:0000313" key="5">
    <source>
        <dbReference type="Proteomes" id="UP000006556"/>
    </source>
</evidence>
<evidence type="ECO:0000256" key="1">
    <source>
        <dbReference type="PROSITE-ProRule" id="PRU00285"/>
    </source>
</evidence>
<dbReference type="Gene3D" id="2.60.40.790">
    <property type="match status" value="1"/>
</dbReference>
<dbReference type="InterPro" id="IPR002068">
    <property type="entry name" value="A-crystallin/Hsp20_dom"/>
</dbReference>
<dbReference type="Pfam" id="PF00011">
    <property type="entry name" value="HSP20"/>
    <property type="match status" value="1"/>
</dbReference>
<comment type="similarity">
    <text evidence="1 2">Belongs to the small heat shock protein (HSP20) family.</text>
</comment>
<dbReference type="HOGENOM" id="CLU_046737_9_0_9"/>
<evidence type="ECO:0000256" key="2">
    <source>
        <dbReference type="RuleBase" id="RU003616"/>
    </source>
</evidence>
<dbReference type="eggNOG" id="COG0071">
    <property type="taxonomic scope" value="Bacteria"/>
</dbReference>
<dbReference type="InterPro" id="IPR031107">
    <property type="entry name" value="Small_HSP"/>
</dbReference>
<sequence>MALVRWDPFRELVNLQHSINRLFDENFRFMRVHEGNLAQGWTFPVDIKDTPEAILVKAELPGVNKDDIKVSFSDNLLTIRGERKKEEKEEGANFLRVERSYGSFSRSFSVDVPVKQEQIRARYQDGILEITLPKEDWSKKKEVTITVEG</sequence>
<dbReference type="InterPro" id="IPR008978">
    <property type="entry name" value="HSP20-like_chaperone"/>
</dbReference>
<dbReference type="EMBL" id="AP009389">
    <property type="protein sequence ID" value="BAF60305.1"/>
    <property type="molecule type" value="Genomic_DNA"/>
</dbReference>
<dbReference type="SUPFAM" id="SSF49764">
    <property type="entry name" value="HSP20-like chaperones"/>
    <property type="match status" value="1"/>
</dbReference>
<name>A5D0B6_PELTS</name>
<dbReference type="PROSITE" id="PS01031">
    <property type="entry name" value="SHSP"/>
    <property type="match status" value="1"/>
</dbReference>
<dbReference type="Proteomes" id="UP000006556">
    <property type="component" value="Chromosome"/>
</dbReference>
<reference evidence="5" key="1">
    <citation type="journal article" date="2008" name="Genome Res.">
        <title>The genome of Pelotomaculum thermopropionicum reveals niche-associated evolution in anaerobic microbiota.</title>
        <authorList>
            <person name="Kosaka T."/>
            <person name="Kato S."/>
            <person name="Shimoyama T."/>
            <person name="Ishii S."/>
            <person name="Abe T."/>
            <person name="Watanabe K."/>
        </authorList>
    </citation>
    <scope>NUCLEOTIDE SEQUENCE [LARGE SCALE GENOMIC DNA]</scope>
    <source>
        <strain evidence="5">DSM 13744 / JCM 10971 / SI</strain>
    </source>
</reference>
<dbReference type="KEGG" id="pth:PTH_2124"/>
<gene>
    <name evidence="4" type="primary">IbpA</name>
    <name evidence="4" type="ordered locus">PTH_2124</name>
</gene>